<accession>A0ABY7ETQ2</accession>
<evidence type="ECO:0000256" key="8">
    <source>
        <dbReference type="ARBA" id="ARBA00023015"/>
    </source>
</evidence>
<dbReference type="SMART" id="SM00355">
    <property type="entry name" value="ZnF_C2H2"/>
    <property type="match status" value="3"/>
</dbReference>
<dbReference type="Gene3D" id="3.30.160.60">
    <property type="entry name" value="Classic Zinc Finger"/>
    <property type="match status" value="2"/>
</dbReference>
<proteinExistence type="predicted"/>
<evidence type="ECO:0000256" key="6">
    <source>
        <dbReference type="ARBA" id="ARBA00022833"/>
    </source>
</evidence>
<dbReference type="EMBL" id="CP111019">
    <property type="protein sequence ID" value="WAR13355.1"/>
    <property type="molecule type" value="Genomic_DNA"/>
</dbReference>
<keyword evidence="7" id="KW-0832">Ubl conjugation</keyword>
<comment type="subcellular location">
    <subcellularLocation>
        <location evidence="1">Nucleus</location>
    </subcellularLocation>
</comment>
<dbReference type="SUPFAM" id="SSF57667">
    <property type="entry name" value="beta-beta-alpha zinc fingers"/>
    <property type="match status" value="1"/>
</dbReference>
<keyword evidence="4" id="KW-0677">Repeat</keyword>
<feature type="non-terminal residue" evidence="14">
    <location>
        <position position="1"/>
    </location>
</feature>
<dbReference type="PANTHER" id="PTHR45993:SF6">
    <property type="entry name" value="C2H2-TYPE DOMAIN-CONTAINING PROTEIN"/>
    <property type="match status" value="1"/>
</dbReference>
<keyword evidence="5 11" id="KW-0863">Zinc-finger</keyword>
<keyword evidence="3" id="KW-0479">Metal-binding</keyword>
<evidence type="ECO:0000256" key="2">
    <source>
        <dbReference type="ARBA" id="ARBA00022499"/>
    </source>
</evidence>
<keyword evidence="8" id="KW-0805">Transcription regulation</keyword>
<keyword evidence="9" id="KW-0804">Transcription</keyword>
<reference evidence="14" key="1">
    <citation type="submission" date="2022-11" db="EMBL/GenBank/DDBJ databases">
        <title>Centuries of genome instability and evolution in soft-shell clam transmissible cancer (bioRxiv).</title>
        <authorList>
            <person name="Hart S.F.M."/>
            <person name="Yonemitsu M.A."/>
            <person name="Giersch R.M."/>
            <person name="Beal B.F."/>
            <person name="Arriagada G."/>
            <person name="Davis B.W."/>
            <person name="Ostrander E.A."/>
            <person name="Goff S.P."/>
            <person name="Metzger M.J."/>
        </authorList>
    </citation>
    <scope>NUCLEOTIDE SEQUENCE</scope>
    <source>
        <strain evidence="14">MELC-2E11</strain>
        <tissue evidence="14">Siphon/mantle</tissue>
    </source>
</reference>
<evidence type="ECO:0000256" key="4">
    <source>
        <dbReference type="ARBA" id="ARBA00022737"/>
    </source>
</evidence>
<dbReference type="InterPro" id="IPR013087">
    <property type="entry name" value="Znf_C2H2_type"/>
</dbReference>
<feature type="region of interest" description="Disordered" evidence="12">
    <location>
        <begin position="345"/>
        <end position="380"/>
    </location>
</feature>
<feature type="domain" description="C2H2-type" evidence="13">
    <location>
        <begin position="623"/>
        <end position="650"/>
    </location>
</feature>
<dbReference type="Pfam" id="PF00096">
    <property type="entry name" value="zf-C2H2"/>
    <property type="match status" value="2"/>
</dbReference>
<dbReference type="InterPro" id="IPR051497">
    <property type="entry name" value="Dev/Hematopoietic_TF"/>
</dbReference>
<evidence type="ECO:0000256" key="11">
    <source>
        <dbReference type="PROSITE-ProRule" id="PRU00042"/>
    </source>
</evidence>
<evidence type="ECO:0000256" key="12">
    <source>
        <dbReference type="SAM" id="MobiDB-lite"/>
    </source>
</evidence>
<dbReference type="InterPro" id="IPR036236">
    <property type="entry name" value="Znf_C2H2_sf"/>
</dbReference>
<evidence type="ECO:0000256" key="3">
    <source>
        <dbReference type="ARBA" id="ARBA00022723"/>
    </source>
</evidence>
<evidence type="ECO:0000256" key="7">
    <source>
        <dbReference type="ARBA" id="ARBA00022843"/>
    </source>
</evidence>
<name>A0ABY7ETQ2_MYAAR</name>
<evidence type="ECO:0000256" key="5">
    <source>
        <dbReference type="ARBA" id="ARBA00022771"/>
    </source>
</evidence>
<keyword evidence="6" id="KW-0862">Zinc</keyword>
<gene>
    <name evidence="14" type="ORF">MAR_027535</name>
</gene>
<evidence type="ECO:0000256" key="1">
    <source>
        <dbReference type="ARBA" id="ARBA00004123"/>
    </source>
</evidence>
<dbReference type="PROSITE" id="PS00028">
    <property type="entry name" value="ZINC_FINGER_C2H2_1"/>
    <property type="match status" value="2"/>
</dbReference>
<dbReference type="InterPro" id="IPR057448">
    <property type="entry name" value="BCL-11A_Znf_CCHC"/>
</dbReference>
<organism evidence="14 15">
    <name type="scientific">Mya arenaria</name>
    <name type="common">Soft-shell clam</name>
    <dbReference type="NCBI Taxonomy" id="6604"/>
    <lineage>
        <taxon>Eukaryota</taxon>
        <taxon>Metazoa</taxon>
        <taxon>Spiralia</taxon>
        <taxon>Lophotrochozoa</taxon>
        <taxon>Mollusca</taxon>
        <taxon>Bivalvia</taxon>
        <taxon>Autobranchia</taxon>
        <taxon>Heteroconchia</taxon>
        <taxon>Euheterodonta</taxon>
        <taxon>Imparidentia</taxon>
        <taxon>Neoheterodontei</taxon>
        <taxon>Myida</taxon>
        <taxon>Myoidea</taxon>
        <taxon>Myidae</taxon>
        <taxon>Mya</taxon>
    </lineage>
</organism>
<evidence type="ECO:0000313" key="15">
    <source>
        <dbReference type="Proteomes" id="UP001164746"/>
    </source>
</evidence>
<evidence type="ECO:0000313" key="14">
    <source>
        <dbReference type="EMBL" id="WAR13355.1"/>
    </source>
</evidence>
<dbReference type="PROSITE" id="PS50157">
    <property type="entry name" value="ZINC_FINGER_C2H2_2"/>
    <property type="match status" value="2"/>
</dbReference>
<evidence type="ECO:0000256" key="10">
    <source>
        <dbReference type="ARBA" id="ARBA00023242"/>
    </source>
</evidence>
<evidence type="ECO:0000256" key="9">
    <source>
        <dbReference type="ARBA" id="ARBA00023163"/>
    </source>
</evidence>
<feature type="domain" description="C2H2-type" evidence="13">
    <location>
        <begin position="651"/>
        <end position="678"/>
    </location>
</feature>
<evidence type="ECO:0000259" key="13">
    <source>
        <dbReference type="PROSITE" id="PS50157"/>
    </source>
</evidence>
<sequence>MATDYLTCGSCLREFPLQQITTFIQHKKLDCDDEVDQENGQSELQCNYCPQGFMTAWALLVHAQITHNLKIFLENASKSIFTATRDVNSNRRAIEDIETDTGVLERDKLKLKICDSAVLDNVPVTGNSTETQVLFPSSSNETSAVVPKNVTEVKCSKLNLVLVDNSTLRKISTEIPSMVIKSATPMSDTSVENIVPHNDMAVTQSKPTLQITIVPKLSQTSSSLDNKTYLVSQMGYKNQPTLFKSSNLMSQAGNLSQPTTLNTSNVINTFLSKKVCLSKDLATKEVQKSQLVPIQPKPSFSTPKIQLSSLQVPFKLATTEPLLSTETSPTFKTNMELKLHDDAKNASTHFDSGAGPSEINSSVSAESDETDEQMDARSDQGCCSNQGCGVTIIPGSHENLQKCCNAVVPKKRKLHMEQKHMPFAWGSSRYASRKLLYRSKACNAARASASMMNRPQQSSSTIYIDLKPDNFITSDSQSNTDVSSSNYPQSVTCSTSCVESSTLQTNSSGTNKPRSLMLKPGSVFSIPFTYKIPTLVSQPTSTLPFKRVNYSSTLPTQRFVKDQSAGSQIVITDASNIYTNVTTSHGTKPGTREMIRSTILARKAQRLKAENEKSDNTEVLKPFKCEKCTMGFNQRIHLKKHMSKHTGIKPFKCGECSYSTVERSHLKVHIRIHTVRNGPELYPEDPPEASPWRPHVLVYLLPQTVYPGAAAS</sequence>
<dbReference type="PANTHER" id="PTHR45993">
    <property type="entry name" value="B-CELL LYMPHOMA/LEUKEMIA 11"/>
    <property type="match status" value="1"/>
</dbReference>
<protein>
    <submittedName>
        <fullName evidence="14">ZN296-like protein</fullName>
    </submittedName>
</protein>
<dbReference type="Proteomes" id="UP001164746">
    <property type="component" value="Chromosome 8"/>
</dbReference>
<dbReference type="Pfam" id="PF25491">
    <property type="entry name" value="CCHC_BCL-11A"/>
    <property type="match status" value="1"/>
</dbReference>
<keyword evidence="10" id="KW-0539">Nucleus</keyword>
<keyword evidence="2" id="KW-1017">Isopeptide bond</keyword>
<keyword evidence="15" id="KW-1185">Reference proteome</keyword>